<reference evidence="4 5" key="1">
    <citation type="journal article" date="2015" name="Genome Biol. Evol.">
        <title>Comparative Genomics of a Bacterivorous Green Alga Reveals Evolutionary Causalities and Consequences of Phago-Mixotrophic Mode of Nutrition.</title>
        <authorList>
            <person name="Burns J.A."/>
            <person name="Paasch A."/>
            <person name="Narechania A."/>
            <person name="Kim E."/>
        </authorList>
    </citation>
    <scope>NUCLEOTIDE SEQUENCE [LARGE SCALE GENOMIC DNA]</scope>
    <source>
        <strain evidence="4 5">PLY_AMNH</strain>
    </source>
</reference>
<dbReference type="EMBL" id="LGRX02008979">
    <property type="protein sequence ID" value="KAK3272417.1"/>
    <property type="molecule type" value="Genomic_DNA"/>
</dbReference>
<dbReference type="Pfam" id="PF13855">
    <property type="entry name" value="LRR_8"/>
    <property type="match status" value="1"/>
</dbReference>
<gene>
    <name evidence="4" type="ORF">CYMTET_19292</name>
</gene>
<evidence type="ECO:0000256" key="3">
    <source>
        <dbReference type="ARBA" id="ARBA00022737"/>
    </source>
</evidence>
<evidence type="ECO:0000256" key="1">
    <source>
        <dbReference type="ARBA" id="ARBA00004430"/>
    </source>
</evidence>
<dbReference type="AlphaFoldDB" id="A0AAE0L5C1"/>
<protein>
    <submittedName>
        <fullName evidence="4">Uncharacterized protein</fullName>
    </submittedName>
</protein>
<dbReference type="InterPro" id="IPR001611">
    <property type="entry name" value="Leu-rich_rpt"/>
</dbReference>
<accession>A0AAE0L5C1</accession>
<keyword evidence="3" id="KW-0677">Repeat</keyword>
<dbReference type="InterPro" id="IPR032675">
    <property type="entry name" value="LRR_dom_sf"/>
</dbReference>
<evidence type="ECO:0000313" key="5">
    <source>
        <dbReference type="Proteomes" id="UP001190700"/>
    </source>
</evidence>
<dbReference type="PANTHER" id="PTHR48051">
    <property type="match status" value="1"/>
</dbReference>
<keyword evidence="5" id="KW-1185">Reference proteome</keyword>
<organism evidence="4 5">
    <name type="scientific">Cymbomonas tetramitiformis</name>
    <dbReference type="NCBI Taxonomy" id="36881"/>
    <lineage>
        <taxon>Eukaryota</taxon>
        <taxon>Viridiplantae</taxon>
        <taxon>Chlorophyta</taxon>
        <taxon>Pyramimonadophyceae</taxon>
        <taxon>Pyramimonadales</taxon>
        <taxon>Pyramimonadaceae</taxon>
        <taxon>Cymbomonas</taxon>
    </lineage>
</organism>
<comment type="subcellular location">
    <subcellularLocation>
        <location evidence="1">Cytoplasm</location>
        <location evidence="1">Cytoskeleton</location>
        <location evidence="1">Cilium axoneme</location>
    </subcellularLocation>
</comment>
<keyword evidence="2" id="KW-0433">Leucine-rich repeat</keyword>
<evidence type="ECO:0000256" key="2">
    <source>
        <dbReference type="ARBA" id="ARBA00022614"/>
    </source>
</evidence>
<dbReference type="InterPro" id="IPR050216">
    <property type="entry name" value="LRR_domain-containing"/>
</dbReference>
<dbReference type="PANTHER" id="PTHR48051:SF1">
    <property type="entry name" value="RAS SUPPRESSOR PROTEIN 1"/>
    <property type="match status" value="1"/>
</dbReference>
<evidence type="ECO:0000313" key="4">
    <source>
        <dbReference type="EMBL" id="KAK3272417.1"/>
    </source>
</evidence>
<sequence>MTLLSNALSKASSRVIARSIGEATRLGRSVEVLELTSSADLVCANMMCEKLGEPCICRLHRVLERTPNVTTLLLAKNKLSQIPSSVWSLEKLEVLDLSDNYLTEMPHEMAQLGNLQTLNVSRNRLEGLGDWRQRLNNVQIIQ</sequence>
<dbReference type="Proteomes" id="UP001190700">
    <property type="component" value="Unassembled WGS sequence"/>
</dbReference>
<dbReference type="InterPro" id="IPR003591">
    <property type="entry name" value="Leu-rich_rpt_typical-subtyp"/>
</dbReference>
<name>A0AAE0L5C1_9CHLO</name>
<dbReference type="SUPFAM" id="SSF52075">
    <property type="entry name" value="Outer arm dynein light chain 1"/>
    <property type="match status" value="1"/>
</dbReference>
<dbReference type="Gene3D" id="3.80.10.10">
    <property type="entry name" value="Ribonuclease Inhibitor"/>
    <property type="match status" value="1"/>
</dbReference>
<comment type="caution">
    <text evidence="4">The sequence shown here is derived from an EMBL/GenBank/DDBJ whole genome shotgun (WGS) entry which is preliminary data.</text>
</comment>
<dbReference type="PRINTS" id="PR00019">
    <property type="entry name" value="LEURICHRPT"/>
</dbReference>
<dbReference type="GO" id="GO:0005930">
    <property type="term" value="C:axoneme"/>
    <property type="evidence" value="ECO:0007669"/>
    <property type="project" value="UniProtKB-SubCell"/>
</dbReference>
<dbReference type="PROSITE" id="PS51450">
    <property type="entry name" value="LRR"/>
    <property type="match status" value="1"/>
</dbReference>
<dbReference type="SMART" id="SM00369">
    <property type="entry name" value="LRR_TYP"/>
    <property type="match status" value="2"/>
</dbReference>
<proteinExistence type="predicted"/>